<feature type="transmembrane region" description="Helical" evidence="1">
    <location>
        <begin position="318"/>
        <end position="339"/>
    </location>
</feature>
<comment type="caution">
    <text evidence="2">The sequence shown here is derived from an EMBL/GenBank/DDBJ whole genome shotgun (WGS) entry which is preliminary data.</text>
</comment>
<gene>
    <name evidence="2" type="ORF">ODALV1_LOCUS28949</name>
</gene>
<feature type="transmembrane region" description="Helical" evidence="1">
    <location>
        <begin position="166"/>
        <end position="186"/>
    </location>
</feature>
<keyword evidence="1" id="KW-1133">Transmembrane helix</keyword>
<sequence>MARTPPSLNPFPIIQIMVNPTGVPVDFTIQKFHGKQELDQRCRVRKLDYIHIIQTFFNCCWIFFFVPFRIIHNGKEYQIHFDGLHQLICPILHILTIINAFLDIHGAFEAPIQYEPATAFLVAERVAAALSPVVFFFKVWFKREHILALLETMHNGKRLLVSAKSFHLPVLTLFMLRISLSLLYTVSRYVDLSALQLRPNIMDEVATETMFKFYQIPMYGKNLMSFEDMLPFQKIFVATHILLKFYYSLLLDTIALLTLMSAIVTYNITSEFHDMLQTPAVENGDIKQGSWIPRKLLVMQRYYETKQKLSALNKMVESIVLVVFCSLVAFFSGIGISAVMIYGSYSYICQLSVYIATYIVTLVLAAESNHKTNMFKEWLLLQGRGETVQDIFEYLRVSNDQLGINGGRFFVVSYGFLGTALSVLLTYSIIMIDFERITIFPGQNITGQVPNIFL</sequence>
<dbReference type="EMBL" id="CAXLJM020000148">
    <property type="protein sequence ID" value="CAL8142113.1"/>
    <property type="molecule type" value="Genomic_DNA"/>
</dbReference>
<feature type="transmembrane region" description="Helical" evidence="1">
    <location>
        <begin position="49"/>
        <end position="71"/>
    </location>
</feature>
<feature type="transmembrane region" description="Helical" evidence="1">
    <location>
        <begin position="409"/>
        <end position="430"/>
    </location>
</feature>
<keyword evidence="1" id="KW-0472">Membrane</keyword>
<accession>A0ABP1S2C6</accession>
<reference evidence="2 3" key="1">
    <citation type="submission" date="2024-08" db="EMBL/GenBank/DDBJ databases">
        <authorList>
            <person name="Cucini C."/>
            <person name="Frati F."/>
        </authorList>
    </citation>
    <scope>NUCLEOTIDE SEQUENCE [LARGE SCALE GENOMIC DNA]</scope>
</reference>
<evidence type="ECO:0000256" key="1">
    <source>
        <dbReference type="SAM" id="Phobius"/>
    </source>
</evidence>
<feature type="transmembrane region" description="Helical" evidence="1">
    <location>
        <begin position="245"/>
        <end position="268"/>
    </location>
</feature>
<proteinExistence type="predicted"/>
<evidence type="ECO:0000313" key="3">
    <source>
        <dbReference type="Proteomes" id="UP001642540"/>
    </source>
</evidence>
<protein>
    <recommendedName>
        <fullName evidence="4">Gustatory receptor</fullName>
    </recommendedName>
</protein>
<feature type="transmembrane region" description="Helical" evidence="1">
    <location>
        <begin position="83"/>
        <end position="102"/>
    </location>
</feature>
<evidence type="ECO:0008006" key="4">
    <source>
        <dbReference type="Google" id="ProtNLM"/>
    </source>
</evidence>
<keyword evidence="3" id="KW-1185">Reference proteome</keyword>
<dbReference type="Proteomes" id="UP001642540">
    <property type="component" value="Unassembled WGS sequence"/>
</dbReference>
<name>A0ABP1S2C6_9HEXA</name>
<feature type="transmembrane region" description="Helical" evidence="1">
    <location>
        <begin position="345"/>
        <end position="366"/>
    </location>
</feature>
<organism evidence="2 3">
    <name type="scientific">Orchesella dallaii</name>
    <dbReference type="NCBI Taxonomy" id="48710"/>
    <lineage>
        <taxon>Eukaryota</taxon>
        <taxon>Metazoa</taxon>
        <taxon>Ecdysozoa</taxon>
        <taxon>Arthropoda</taxon>
        <taxon>Hexapoda</taxon>
        <taxon>Collembola</taxon>
        <taxon>Entomobryomorpha</taxon>
        <taxon>Entomobryoidea</taxon>
        <taxon>Orchesellidae</taxon>
        <taxon>Orchesellinae</taxon>
        <taxon>Orchesella</taxon>
    </lineage>
</organism>
<keyword evidence="1" id="KW-0812">Transmembrane</keyword>
<evidence type="ECO:0000313" key="2">
    <source>
        <dbReference type="EMBL" id="CAL8142113.1"/>
    </source>
</evidence>